<dbReference type="Proteomes" id="UP000284605">
    <property type="component" value="Unassembled WGS sequence"/>
</dbReference>
<feature type="coiled-coil region" evidence="1">
    <location>
        <begin position="87"/>
        <end position="114"/>
    </location>
</feature>
<keyword evidence="1" id="KW-0175">Coiled coil</keyword>
<dbReference type="EMBL" id="QYUK01000011">
    <property type="protein sequence ID" value="RJF87348.1"/>
    <property type="molecule type" value="Genomic_DNA"/>
</dbReference>
<organism evidence="2 3">
    <name type="scientific">Oleomonas cavernae</name>
    <dbReference type="NCBI Taxonomy" id="2320859"/>
    <lineage>
        <taxon>Bacteria</taxon>
        <taxon>Pseudomonadati</taxon>
        <taxon>Pseudomonadota</taxon>
        <taxon>Alphaproteobacteria</taxon>
        <taxon>Acetobacterales</taxon>
        <taxon>Acetobacteraceae</taxon>
        <taxon>Oleomonas</taxon>
    </lineage>
</organism>
<dbReference type="GO" id="GO:0003677">
    <property type="term" value="F:DNA binding"/>
    <property type="evidence" value="ECO:0007669"/>
    <property type="project" value="UniProtKB-KW"/>
</dbReference>
<keyword evidence="2" id="KW-0238">DNA-binding</keyword>
<comment type="caution">
    <text evidence="2">The sequence shown here is derived from an EMBL/GenBank/DDBJ whole genome shotgun (WGS) entry which is preliminary data.</text>
</comment>
<proteinExistence type="predicted"/>
<dbReference type="AlphaFoldDB" id="A0A418WBP0"/>
<evidence type="ECO:0000313" key="3">
    <source>
        <dbReference type="Proteomes" id="UP000284605"/>
    </source>
</evidence>
<keyword evidence="3" id="KW-1185">Reference proteome</keyword>
<gene>
    <name evidence="2" type="ORF">D3874_10185</name>
</gene>
<dbReference type="RefSeq" id="WP_119777990.1">
    <property type="nucleotide sequence ID" value="NZ_QYUK01000011.1"/>
</dbReference>
<sequence>MALFFDAAWFDKRLALLGLGRASVGAALRLDDAAVEALFKDQRELKPVEVATLAALLAVSADEIALRAGAGTSVAKPIPDEPFLLRLEAVEAAMARLEERMARIEELLAKAVEKARGERLDEPS</sequence>
<evidence type="ECO:0000256" key="1">
    <source>
        <dbReference type="SAM" id="Coils"/>
    </source>
</evidence>
<dbReference type="OrthoDB" id="8449900at2"/>
<protein>
    <submittedName>
        <fullName evidence="2">DNA-binding protein</fullName>
    </submittedName>
</protein>
<accession>A0A418WBP0</accession>
<reference evidence="2 3" key="1">
    <citation type="submission" date="2018-09" db="EMBL/GenBank/DDBJ databases">
        <authorList>
            <person name="Zhu H."/>
        </authorList>
    </citation>
    <scope>NUCLEOTIDE SEQUENCE [LARGE SCALE GENOMIC DNA]</scope>
    <source>
        <strain evidence="2 3">K1W22B-8</strain>
    </source>
</reference>
<evidence type="ECO:0000313" key="2">
    <source>
        <dbReference type="EMBL" id="RJF87348.1"/>
    </source>
</evidence>
<name>A0A418WBP0_9PROT</name>